<evidence type="ECO:0000256" key="4">
    <source>
        <dbReference type="ARBA" id="ARBA00022801"/>
    </source>
</evidence>
<keyword evidence="4 8" id="KW-0378">Hydrolase</keyword>
<dbReference type="EMBL" id="CP014782">
    <property type="protein sequence ID" value="AQS38448.1"/>
    <property type="molecule type" value="Genomic_DNA"/>
</dbReference>
<dbReference type="GO" id="GO:0008233">
    <property type="term" value="F:peptidase activity"/>
    <property type="evidence" value="ECO:0007669"/>
    <property type="project" value="UniProtKB-KW"/>
</dbReference>
<dbReference type="Proteomes" id="UP000189545">
    <property type="component" value="Chromosome"/>
</dbReference>
<keyword evidence="6" id="KW-0238">DNA-binding</keyword>
<dbReference type="SUPFAM" id="SSF143081">
    <property type="entry name" value="BB1717-like"/>
    <property type="match status" value="1"/>
</dbReference>
<reference evidence="9 10" key="1">
    <citation type="submission" date="2016-03" db="EMBL/GenBank/DDBJ databases">
        <title>Complete genome sequence of Shewanella psychrophila WP2, a deep sea bacterium isolated from west Pacific sediment.</title>
        <authorList>
            <person name="Xu G."/>
            <person name="Jian H."/>
        </authorList>
    </citation>
    <scope>NUCLEOTIDE SEQUENCE [LARGE SCALE GENOMIC DNA]</scope>
    <source>
        <strain evidence="9 10">WP2</strain>
    </source>
</reference>
<protein>
    <recommendedName>
        <fullName evidence="8">Abasic site processing protein</fullName>
        <ecNumber evidence="8">3.4.-.-</ecNumber>
    </recommendedName>
</protein>
<evidence type="ECO:0000256" key="6">
    <source>
        <dbReference type="ARBA" id="ARBA00023125"/>
    </source>
</evidence>
<dbReference type="PANTHER" id="PTHR13604:SF0">
    <property type="entry name" value="ABASIC SITE PROCESSING PROTEIN HMCES"/>
    <property type="match status" value="1"/>
</dbReference>
<dbReference type="PANTHER" id="PTHR13604">
    <property type="entry name" value="DC12-RELATED"/>
    <property type="match status" value="1"/>
</dbReference>
<keyword evidence="10" id="KW-1185">Reference proteome</keyword>
<proteinExistence type="inferred from homology"/>
<evidence type="ECO:0000256" key="2">
    <source>
        <dbReference type="ARBA" id="ARBA00022670"/>
    </source>
</evidence>
<dbReference type="EC" id="3.4.-.-" evidence="8"/>
<keyword evidence="2 8" id="KW-0645">Protease</keyword>
<dbReference type="AlphaFoldDB" id="A0A1S6HSI7"/>
<evidence type="ECO:0000256" key="3">
    <source>
        <dbReference type="ARBA" id="ARBA00022763"/>
    </source>
</evidence>
<dbReference type="GO" id="GO:0003697">
    <property type="term" value="F:single-stranded DNA binding"/>
    <property type="evidence" value="ECO:0007669"/>
    <property type="project" value="InterPro"/>
</dbReference>
<dbReference type="KEGG" id="spsw:Sps_03312"/>
<dbReference type="Pfam" id="PF02586">
    <property type="entry name" value="SRAP"/>
    <property type="match status" value="1"/>
</dbReference>
<dbReference type="InterPro" id="IPR036590">
    <property type="entry name" value="SRAP-like"/>
</dbReference>
<dbReference type="STRING" id="225848.Sps_03312"/>
<evidence type="ECO:0000256" key="5">
    <source>
        <dbReference type="ARBA" id="ARBA00023124"/>
    </source>
</evidence>
<keyword evidence="7" id="KW-0456">Lyase</keyword>
<evidence type="ECO:0000256" key="7">
    <source>
        <dbReference type="ARBA" id="ARBA00023239"/>
    </source>
</evidence>
<dbReference type="GO" id="GO:0016829">
    <property type="term" value="F:lyase activity"/>
    <property type="evidence" value="ECO:0007669"/>
    <property type="project" value="UniProtKB-KW"/>
</dbReference>
<comment type="similarity">
    <text evidence="1 8">Belongs to the SOS response-associated peptidase family.</text>
</comment>
<evidence type="ECO:0000313" key="10">
    <source>
        <dbReference type="Proteomes" id="UP000189545"/>
    </source>
</evidence>
<dbReference type="InterPro" id="IPR003738">
    <property type="entry name" value="SRAP"/>
</dbReference>
<dbReference type="GO" id="GO:0106300">
    <property type="term" value="P:protein-DNA covalent cross-linking repair"/>
    <property type="evidence" value="ECO:0007669"/>
    <property type="project" value="InterPro"/>
</dbReference>
<name>A0A1S6HSI7_9GAMM</name>
<dbReference type="GO" id="GO:0006508">
    <property type="term" value="P:proteolysis"/>
    <property type="evidence" value="ECO:0007669"/>
    <property type="project" value="UniProtKB-KW"/>
</dbReference>
<evidence type="ECO:0000256" key="8">
    <source>
        <dbReference type="RuleBase" id="RU364100"/>
    </source>
</evidence>
<dbReference type="Gene3D" id="3.90.1680.10">
    <property type="entry name" value="SOS response associated peptidase-like"/>
    <property type="match status" value="1"/>
</dbReference>
<evidence type="ECO:0000256" key="1">
    <source>
        <dbReference type="ARBA" id="ARBA00008136"/>
    </source>
</evidence>
<dbReference type="OrthoDB" id="6192129at2"/>
<sequence>MCGRLNFIDDLFMRTLMHDLSIANPNEMQFSRFKMPTNDISIVREIDGIRQLKTATWWLLQETSYDGFKPSSFTSFNTRYDKLNQQGSAGYLSYKESRCVVLAKGFGETEKLGGSTKYYDFIAQDSALTLGGLYREWHHPKTGEYRVSCSIITNPPHPDMMQYHSKASPLILPQDSHLLDAWLDKSNHQTDMFSELLKPALRHDFLVQEIQKPSSYNKMGEAVLLRPNDTFFS</sequence>
<keyword evidence="5" id="KW-0190">Covalent protein-DNA linkage</keyword>
<evidence type="ECO:0000313" key="9">
    <source>
        <dbReference type="EMBL" id="AQS38448.1"/>
    </source>
</evidence>
<dbReference type="RefSeq" id="WP_077753493.1">
    <property type="nucleotide sequence ID" value="NZ_CP014782.1"/>
</dbReference>
<gene>
    <name evidence="9" type="ORF">Sps_03312</name>
</gene>
<organism evidence="9 10">
    <name type="scientific">Shewanella psychrophila</name>
    <dbReference type="NCBI Taxonomy" id="225848"/>
    <lineage>
        <taxon>Bacteria</taxon>
        <taxon>Pseudomonadati</taxon>
        <taxon>Pseudomonadota</taxon>
        <taxon>Gammaproteobacteria</taxon>
        <taxon>Alteromonadales</taxon>
        <taxon>Shewanellaceae</taxon>
        <taxon>Shewanella</taxon>
    </lineage>
</organism>
<keyword evidence="3" id="KW-0227">DNA damage</keyword>
<accession>A0A1S6HSI7</accession>